<evidence type="ECO:0000313" key="2">
    <source>
        <dbReference type="Proteomes" id="UP000054144"/>
    </source>
</evidence>
<gene>
    <name evidence="1" type="ORF">FISHEDRAFT_47819</name>
</gene>
<sequence length="98" mass="10572">MSAQKPKGDTKPLALGDTLRDLALLRASSVELGSVMQDTVSPIAPSSANVAKAVADSYEFAKQARAAVKTQRRGDLDDVGRRLEEVRHKLEQVQKGIN</sequence>
<dbReference type="EMBL" id="KN882043">
    <property type="protein sequence ID" value="KIY46014.1"/>
    <property type="molecule type" value="Genomic_DNA"/>
</dbReference>
<accession>A0A0D7A6L0</accession>
<reference evidence="1 2" key="1">
    <citation type="journal article" date="2015" name="Fungal Genet. Biol.">
        <title>Evolution of novel wood decay mechanisms in Agaricales revealed by the genome sequences of Fistulina hepatica and Cylindrobasidium torrendii.</title>
        <authorList>
            <person name="Floudas D."/>
            <person name="Held B.W."/>
            <person name="Riley R."/>
            <person name="Nagy L.G."/>
            <person name="Koehler G."/>
            <person name="Ransdell A.S."/>
            <person name="Younus H."/>
            <person name="Chow J."/>
            <person name="Chiniquy J."/>
            <person name="Lipzen A."/>
            <person name="Tritt A."/>
            <person name="Sun H."/>
            <person name="Haridas S."/>
            <person name="LaButti K."/>
            <person name="Ohm R.A."/>
            <person name="Kues U."/>
            <person name="Blanchette R.A."/>
            <person name="Grigoriev I.V."/>
            <person name="Minto R.E."/>
            <person name="Hibbett D.S."/>
        </authorList>
    </citation>
    <scope>NUCLEOTIDE SEQUENCE [LARGE SCALE GENOMIC DNA]</scope>
    <source>
        <strain evidence="1 2">ATCC 64428</strain>
    </source>
</reference>
<dbReference type="OrthoDB" id="3227556at2759"/>
<keyword evidence="2" id="KW-1185">Reference proteome</keyword>
<proteinExistence type="predicted"/>
<name>A0A0D7A6L0_9AGAR</name>
<organism evidence="1 2">
    <name type="scientific">Fistulina hepatica ATCC 64428</name>
    <dbReference type="NCBI Taxonomy" id="1128425"/>
    <lineage>
        <taxon>Eukaryota</taxon>
        <taxon>Fungi</taxon>
        <taxon>Dikarya</taxon>
        <taxon>Basidiomycota</taxon>
        <taxon>Agaricomycotina</taxon>
        <taxon>Agaricomycetes</taxon>
        <taxon>Agaricomycetidae</taxon>
        <taxon>Agaricales</taxon>
        <taxon>Fistulinaceae</taxon>
        <taxon>Fistulina</taxon>
    </lineage>
</organism>
<evidence type="ECO:0000313" key="1">
    <source>
        <dbReference type="EMBL" id="KIY46014.1"/>
    </source>
</evidence>
<protein>
    <submittedName>
        <fullName evidence="1">Uncharacterized protein</fullName>
    </submittedName>
</protein>
<dbReference type="AlphaFoldDB" id="A0A0D7A6L0"/>
<dbReference type="Proteomes" id="UP000054144">
    <property type="component" value="Unassembled WGS sequence"/>
</dbReference>